<dbReference type="NCBIfam" id="TIGR00307">
    <property type="entry name" value="eS8"/>
    <property type="match status" value="1"/>
</dbReference>
<sequence length="198" mass="22296">MGISRDSRHKRRASGGARVIHQKKRKYELGRPAAKTKLGVKRVHTVRTRGGNTKFRALRVDSGAFTWSSEQLSVKTKIMNIVYNATSNEFVRTNTITKGAVVYVDASPFKNLLISRYGLDFGKTADQSEKISKLTEQKRASRAENVELDNSITDQIRSGRILAIITTRPGQVGVANGYILEGEELDFYKKKLDKKRKH</sequence>
<dbReference type="InterPro" id="IPR001047">
    <property type="entry name" value="Ribosomal_eS8"/>
</dbReference>
<evidence type="ECO:0000313" key="6">
    <source>
        <dbReference type="RefSeq" id="XP_027200340.1"/>
    </source>
</evidence>
<dbReference type="GO" id="GO:0006412">
    <property type="term" value="P:translation"/>
    <property type="evidence" value="ECO:0007669"/>
    <property type="project" value="InterPro"/>
</dbReference>
<keyword evidence="3 4" id="KW-0687">Ribonucleoprotein</keyword>
<dbReference type="GO" id="GO:0005840">
    <property type="term" value="C:ribosome"/>
    <property type="evidence" value="ECO:0007669"/>
    <property type="project" value="UniProtKB-KW"/>
</dbReference>
<keyword evidence="2 4" id="KW-0689">Ribosomal protein</keyword>
<dbReference type="GO" id="GO:1990904">
    <property type="term" value="C:ribonucleoprotein complex"/>
    <property type="evidence" value="ECO:0007669"/>
    <property type="project" value="UniProtKB-KW"/>
</dbReference>
<evidence type="ECO:0000256" key="2">
    <source>
        <dbReference type="ARBA" id="ARBA00022980"/>
    </source>
</evidence>
<dbReference type="InParanoid" id="A0A6P6Y4Y4"/>
<dbReference type="RefSeq" id="XP_027200340.1">
    <property type="nucleotide sequence ID" value="XM_027344539.1"/>
</dbReference>
<dbReference type="OMA" id="TVRMWGD"/>
<gene>
    <name evidence="6" type="primary">LOC113794417</name>
</gene>
<comment type="similarity">
    <text evidence="1 4">Belongs to the eukaryotic ribosomal protein eS8 family.</text>
</comment>
<dbReference type="GO" id="GO:0003735">
    <property type="term" value="F:structural constituent of ribosome"/>
    <property type="evidence" value="ECO:0007669"/>
    <property type="project" value="InterPro"/>
</dbReference>
<dbReference type="InterPro" id="IPR022309">
    <property type="entry name" value="Ribosomal_Se8/biogenesis_NSA2"/>
</dbReference>
<dbReference type="Gene3D" id="3.10.290.70">
    <property type="match status" value="2"/>
</dbReference>
<dbReference type="CDD" id="cd11380">
    <property type="entry name" value="Ribosomal_S8e_like"/>
    <property type="match status" value="1"/>
</dbReference>
<dbReference type="AlphaFoldDB" id="A0A6P6Y4Y4"/>
<dbReference type="Pfam" id="PF01201">
    <property type="entry name" value="Ribosomal_S8e"/>
    <property type="match status" value="1"/>
</dbReference>
<protein>
    <recommendedName>
        <fullName evidence="4">40S ribosomal protein S8</fullName>
    </recommendedName>
</protein>
<evidence type="ECO:0000256" key="1">
    <source>
        <dbReference type="ARBA" id="ARBA00005257"/>
    </source>
</evidence>
<proteinExistence type="inferred from homology"/>
<keyword evidence="5" id="KW-1185">Reference proteome</keyword>
<reference evidence="6" key="1">
    <citation type="submission" date="2025-08" db="UniProtKB">
        <authorList>
            <consortium name="RefSeq"/>
        </authorList>
    </citation>
    <scope>IDENTIFICATION</scope>
    <source>
        <strain evidence="6">Airmid</strain>
    </source>
</reference>
<dbReference type="KEGG" id="dpte:113794417"/>
<name>A0A6P6Y4Y4_DERPT</name>
<evidence type="ECO:0000256" key="4">
    <source>
        <dbReference type="RuleBase" id="RU000669"/>
    </source>
</evidence>
<organism evidence="5 6">
    <name type="scientific">Dermatophagoides pteronyssinus</name>
    <name type="common">European house dust mite</name>
    <dbReference type="NCBI Taxonomy" id="6956"/>
    <lineage>
        <taxon>Eukaryota</taxon>
        <taxon>Metazoa</taxon>
        <taxon>Ecdysozoa</taxon>
        <taxon>Arthropoda</taxon>
        <taxon>Chelicerata</taxon>
        <taxon>Arachnida</taxon>
        <taxon>Acari</taxon>
        <taxon>Acariformes</taxon>
        <taxon>Sarcoptiformes</taxon>
        <taxon>Astigmata</taxon>
        <taxon>Psoroptidia</taxon>
        <taxon>Analgoidea</taxon>
        <taxon>Pyroglyphidae</taxon>
        <taxon>Dermatophagoidinae</taxon>
        <taxon>Dermatophagoides</taxon>
    </lineage>
</organism>
<dbReference type="PANTHER" id="PTHR10394">
    <property type="entry name" value="40S RIBOSOMAL PROTEIN S8"/>
    <property type="match status" value="1"/>
</dbReference>
<evidence type="ECO:0000256" key="3">
    <source>
        <dbReference type="ARBA" id="ARBA00023274"/>
    </source>
</evidence>
<accession>A0A6P6Y4Y4</accession>
<evidence type="ECO:0000313" key="5">
    <source>
        <dbReference type="Proteomes" id="UP000515146"/>
    </source>
</evidence>
<dbReference type="OrthoDB" id="1703270at2759"/>
<dbReference type="Proteomes" id="UP000515146">
    <property type="component" value="Unplaced"/>
</dbReference>